<dbReference type="AlphaFoldDB" id="A0A4P9X773"/>
<accession>A0A4P9X773</accession>
<protein>
    <submittedName>
        <fullName evidence="2">Uncharacterized protein</fullName>
    </submittedName>
</protein>
<dbReference type="Gene3D" id="1.20.58.1710">
    <property type="match status" value="1"/>
</dbReference>
<dbReference type="OrthoDB" id="5568181at2759"/>
<gene>
    <name evidence="2" type="ORF">CXG81DRAFT_19102</name>
</gene>
<evidence type="ECO:0000313" key="3">
    <source>
        <dbReference type="Proteomes" id="UP000274922"/>
    </source>
</evidence>
<evidence type="ECO:0000313" key="2">
    <source>
        <dbReference type="EMBL" id="RKP01058.1"/>
    </source>
</evidence>
<evidence type="ECO:0000256" key="1">
    <source>
        <dbReference type="SAM" id="MobiDB-lite"/>
    </source>
</evidence>
<name>A0A4P9X773_9FUNG</name>
<dbReference type="Proteomes" id="UP000274922">
    <property type="component" value="Unassembled WGS sequence"/>
</dbReference>
<feature type="region of interest" description="Disordered" evidence="1">
    <location>
        <begin position="117"/>
        <end position="137"/>
    </location>
</feature>
<feature type="region of interest" description="Disordered" evidence="1">
    <location>
        <begin position="182"/>
        <end position="209"/>
    </location>
</feature>
<dbReference type="EMBL" id="ML014187">
    <property type="protein sequence ID" value="RKP01058.1"/>
    <property type="molecule type" value="Genomic_DNA"/>
</dbReference>
<keyword evidence="3" id="KW-1185">Reference proteome</keyword>
<reference evidence="3" key="1">
    <citation type="journal article" date="2018" name="Nat. Microbiol.">
        <title>Leveraging single-cell genomics to expand the fungal tree of life.</title>
        <authorList>
            <person name="Ahrendt S.R."/>
            <person name="Quandt C.A."/>
            <person name="Ciobanu D."/>
            <person name="Clum A."/>
            <person name="Salamov A."/>
            <person name="Andreopoulos B."/>
            <person name="Cheng J.F."/>
            <person name="Woyke T."/>
            <person name="Pelin A."/>
            <person name="Henrissat B."/>
            <person name="Reynolds N.K."/>
            <person name="Benny G.L."/>
            <person name="Smith M.E."/>
            <person name="James T.Y."/>
            <person name="Grigoriev I.V."/>
        </authorList>
    </citation>
    <scope>NUCLEOTIDE SEQUENCE [LARGE SCALE GENOMIC DNA]</scope>
    <source>
        <strain evidence="3">ATCC 52028</strain>
    </source>
</reference>
<proteinExistence type="predicted"/>
<organism evidence="2 3">
    <name type="scientific">Caulochytrium protostelioides</name>
    <dbReference type="NCBI Taxonomy" id="1555241"/>
    <lineage>
        <taxon>Eukaryota</taxon>
        <taxon>Fungi</taxon>
        <taxon>Fungi incertae sedis</taxon>
        <taxon>Chytridiomycota</taxon>
        <taxon>Chytridiomycota incertae sedis</taxon>
        <taxon>Chytridiomycetes</taxon>
        <taxon>Caulochytriales</taxon>
        <taxon>Caulochytriaceae</taxon>
        <taxon>Caulochytrium</taxon>
    </lineage>
</organism>
<sequence>MHRGHDDSVSLQQLEMLRGKFGHLADSLNAFLGQHPLAPWPSILIEANLLTAKTASLLKELDGMAHALSATALVPDPPLPPHDPDFLPRVLLRSKAPPEVEKNEQQCRDIADAAAPFPAGTADRLSPSRPMPSDDPYEAHEAHWQQSLEAYAGVVDAAIESFDQACDDFELKTRLPALPSQIAQESRSGEAAMNRVRGAGGAGSGTRQTRTPLEATMAWIASGVEPIYQEAATPRRPHAGKAAR</sequence>